<dbReference type="Proteomes" id="UP000782312">
    <property type="component" value="Unassembled WGS sequence"/>
</dbReference>
<sequence>MAATCTFLAGGDVALNRAKGKGAFGEIGPIFRRAGAAFANLECPLSRRGRGAPDKILLRGAPEMDEALLDAGFSLLSFANNHAMDYGEDAFFDTLDLLKRRGLPFAGAGKNLAQARRPALIERKGLRIGFLAFSSILPYGCAAGPSKPGVNRLRALTAYRPRMNPAEYPGAPAEIHTWTVPEDLREMERAVSALRRKVDVLIVNHHWGTSMTHETRAFQREIAHATVEAGADLVLGGHPHVLQGIELYKRKPIVYSMGNLLFDFKVPFFTAATRQTFLFGCTLGRREVRDPHLIPCQAGVFAPPRLLPPSGPKGREIVRLVERLCEPLGTRLEVRGGRARVRPA</sequence>
<proteinExistence type="inferred from homology"/>
<dbReference type="EMBL" id="JACPUR010000038">
    <property type="protein sequence ID" value="MBI3129203.1"/>
    <property type="molecule type" value="Genomic_DNA"/>
</dbReference>
<dbReference type="InterPro" id="IPR019079">
    <property type="entry name" value="Capsule_synth_CapA"/>
</dbReference>
<organism evidence="3 4">
    <name type="scientific">Tectimicrobiota bacterium</name>
    <dbReference type="NCBI Taxonomy" id="2528274"/>
    <lineage>
        <taxon>Bacteria</taxon>
        <taxon>Pseudomonadati</taxon>
        <taxon>Nitrospinota/Tectimicrobiota group</taxon>
        <taxon>Candidatus Tectimicrobiota</taxon>
    </lineage>
</organism>
<comment type="caution">
    <text evidence="3">The sequence shown here is derived from an EMBL/GenBank/DDBJ whole genome shotgun (WGS) entry which is preliminary data.</text>
</comment>
<evidence type="ECO:0000313" key="3">
    <source>
        <dbReference type="EMBL" id="MBI3129203.1"/>
    </source>
</evidence>
<name>A0A932I1X8_UNCTE</name>
<dbReference type="Gene3D" id="3.60.21.10">
    <property type="match status" value="1"/>
</dbReference>
<dbReference type="Pfam" id="PF09587">
    <property type="entry name" value="PGA_cap"/>
    <property type="match status" value="1"/>
</dbReference>
<dbReference type="InterPro" id="IPR029052">
    <property type="entry name" value="Metallo-depent_PP-like"/>
</dbReference>
<dbReference type="PANTHER" id="PTHR33393:SF13">
    <property type="entry name" value="PGA BIOSYNTHESIS PROTEIN CAPA"/>
    <property type="match status" value="1"/>
</dbReference>
<accession>A0A932I1X8</accession>
<reference evidence="3" key="1">
    <citation type="submission" date="2020-07" db="EMBL/GenBank/DDBJ databases">
        <title>Huge and variable diversity of episymbiotic CPR bacteria and DPANN archaea in groundwater ecosystems.</title>
        <authorList>
            <person name="He C.Y."/>
            <person name="Keren R."/>
            <person name="Whittaker M."/>
            <person name="Farag I.F."/>
            <person name="Doudna J."/>
            <person name="Cate J.H.D."/>
            <person name="Banfield J.F."/>
        </authorList>
    </citation>
    <scope>NUCLEOTIDE SEQUENCE</scope>
    <source>
        <strain evidence="3">NC_groundwater_763_Ag_S-0.2um_68_21</strain>
    </source>
</reference>
<dbReference type="SMART" id="SM00854">
    <property type="entry name" value="PGA_cap"/>
    <property type="match status" value="1"/>
</dbReference>
<comment type="similarity">
    <text evidence="1">Belongs to the CapA family.</text>
</comment>
<dbReference type="AlphaFoldDB" id="A0A932I1X8"/>
<evidence type="ECO:0000313" key="4">
    <source>
        <dbReference type="Proteomes" id="UP000782312"/>
    </source>
</evidence>
<gene>
    <name evidence="3" type="ORF">HYZ11_16470</name>
</gene>
<dbReference type="InterPro" id="IPR052169">
    <property type="entry name" value="CW_Biosynth-Accessory"/>
</dbReference>
<dbReference type="CDD" id="cd07381">
    <property type="entry name" value="MPP_CapA"/>
    <property type="match status" value="1"/>
</dbReference>
<dbReference type="SUPFAM" id="SSF56300">
    <property type="entry name" value="Metallo-dependent phosphatases"/>
    <property type="match status" value="1"/>
</dbReference>
<evidence type="ECO:0000259" key="2">
    <source>
        <dbReference type="SMART" id="SM00854"/>
    </source>
</evidence>
<protein>
    <submittedName>
        <fullName evidence="3">CapA family protein</fullName>
    </submittedName>
</protein>
<feature type="domain" description="Capsule synthesis protein CapA" evidence="2">
    <location>
        <begin position="6"/>
        <end position="264"/>
    </location>
</feature>
<dbReference type="PANTHER" id="PTHR33393">
    <property type="entry name" value="POLYGLUTAMINE SYNTHESIS ACCESSORY PROTEIN RV0574C-RELATED"/>
    <property type="match status" value="1"/>
</dbReference>
<evidence type="ECO:0000256" key="1">
    <source>
        <dbReference type="ARBA" id="ARBA00005662"/>
    </source>
</evidence>